<evidence type="ECO:0000313" key="3">
    <source>
        <dbReference type="Proteomes" id="UP000281474"/>
    </source>
</evidence>
<dbReference type="Proteomes" id="UP000281474">
    <property type="component" value="Unassembled WGS sequence"/>
</dbReference>
<gene>
    <name evidence="2" type="ORF">D5018_17140</name>
</gene>
<sequence>MKLNITLIVIISVVCLSSCLLAQEDKIAPAVLEHDQQNHDQLEIQLAKLLKRSEVKVNPDAFTSTNRIKLSRPFFRNENGQIIDGRSTELPIEVHLYKKGEKCLVKIEESFYPLSNILCKAIPPQ</sequence>
<proteinExistence type="predicted"/>
<dbReference type="OrthoDB" id="6272568at2"/>
<organism evidence="2 3">
    <name type="scientific">Parashewanella curva</name>
    <dbReference type="NCBI Taxonomy" id="2338552"/>
    <lineage>
        <taxon>Bacteria</taxon>
        <taxon>Pseudomonadati</taxon>
        <taxon>Pseudomonadota</taxon>
        <taxon>Gammaproteobacteria</taxon>
        <taxon>Alteromonadales</taxon>
        <taxon>Shewanellaceae</taxon>
        <taxon>Parashewanella</taxon>
    </lineage>
</organism>
<name>A0A3L8PSV7_9GAMM</name>
<dbReference type="RefSeq" id="WP_121840211.1">
    <property type="nucleotide sequence ID" value="NZ_ML014819.1"/>
</dbReference>
<feature type="chain" id="PRO_5017944464" evidence="1">
    <location>
        <begin position="23"/>
        <end position="125"/>
    </location>
</feature>
<evidence type="ECO:0000313" key="2">
    <source>
        <dbReference type="EMBL" id="RLV58475.1"/>
    </source>
</evidence>
<reference evidence="2 3" key="1">
    <citation type="submission" date="2018-09" db="EMBL/GenBank/DDBJ databases">
        <title>Phylogeny of the Shewanellaceae, and recommendation for two new genera, Pseudoshewanella and Parashewanella.</title>
        <authorList>
            <person name="Wang G."/>
        </authorList>
    </citation>
    <scope>NUCLEOTIDE SEQUENCE [LARGE SCALE GENOMIC DNA]</scope>
    <source>
        <strain evidence="2 3">C51</strain>
    </source>
</reference>
<protein>
    <submittedName>
        <fullName evidence="2">Uncharacterized protein</fullName>
    </submittedName>
</protein>
<dbReference type="AlphaFoldDB" id="A0A3L8PSV7"/>
<evidence type="ECO:0000256" key="1">
    <source>
        <dbReference type="SAM" id="SignalP"/>
    </source>
</evidence>
<feature type="signal peptide" evidence="1">
    <location>
        <begin position="1"/>
        <end position="22"/>
    </location>
</feature>
<comment type="caution">
    <text evidence="2">The sequence shown here is derived from an EMBL/GenBank/DDBJ whole genome shotgun (WGS) entry which is preliminary data.</text>
</comment>
<keyword evidence="1" id="KW-0732">Signal</keyword>
<accession>A0A3L8PSV7</accession>
<dbReference type="EMBL" id="QZEI01000070">
    <property type="protein sequence ID" value="RLV58475.1"/>
    <property type="molecule type" value="Genomic_DNA"/>
</dbReference>
<keyword evidence="3" id="KW-1185">Reference proteome</keyword>